<evidence type="ECO:0000313" key="1">
    <source>
        <dbReference type="EMBL" id="ALN78271.1"/>
    </source>
</evidence>
<protein>
    <recommendedName>
        <fullName evidence="3">BNR repeat-like domain protein</fullName>
    </recommendedName>
</protein>
<name>A0A0S2F3Y1_LYSAN</name>
<organism evidence="1 2">
    <name type="scientific">Lysobacter antibioticus</name>
    <dbReference type="NCBI Taxonomy" id="84531"/>
    <lineage>
        <taxon>Bacteria</taxon>
        <taxon>Pseudomonadati</taxon>
        <taxon>Pseudomonadota</taxon>
        <taxon>Gammaproteobacteria</taxon>
        <taxon>Lysobacterales</taxon>
        <taxon>Lysobacteraceae</taxon>
        <taxon>Lysobacter</taxon>
    </lineage>
</organism>
<proteinExistence type="predicted"/>
<dbReference type="AlphaFoldDB" id="A0A0S2F3Y1"/>
<dbReference type="EMBL" id="CP011129">
    <property type="protein sequence ID" value="ALN78271.1"/>
    <property type="molecule type" value="Genomic_DNA"/>
</dbReference>
<dbReference type="SUPFAM" id="SSF50939">
    <property type="entry name" value="Sialidases"/>
    <property type="match status" value="1"/>
</dbReference>
<accession>A0A0S2F3Y1</accession>
<evidence type="ECO:0000313" key="2">
    <source>
        <dbReference type="Proteomes" id="UP000060787"/>
    </source>
</evidence>
<dbReference type="RefSeq" id="WP_057916120.1">
    <property type="nucleotide sequence ID" value="NZ_CP011129.1"/>
</dbReference>
<dbReference type="InterPro" id="IPR036278">
    <property type="entry name" value="Sialidase_sf"/>
</dbReference>
<keyword evidence="2" id="KW-1185">Reference proteome</keyword>
<dbReference type="KEGG" id="lab:LA76x_0109"/>
<sequence length="451" mass="48038">MMPRLPCLALLPLLLLLPGCGREPARPEAEAQTADAPWRVSAWPLRIDAAAAQPDLIATADGRVWLSWITGEAGKYALRYAVADRDGRWPEPPRSIAVGQDWFVNWADTPHLAVSADGAVWAHWLQKSAQAPYAYDVVLVRSANGAAPWSAPLKVNTDGGQSEHGFVSIWPDGADAVGVAWLDGRHSNSGEAGHGGGHGGGSGAMSLRSVRIGANLHRFDEVELDTMTCDCCQTDAAMTARGPLLVYRDRSEGEVRDIAVTRGDERGWTKPKPVHADGWVMPACPVNGPSVSALGEAAVVAWYTAAGDTPTVQAAYSRDAGDRFAAPLVLDRGEQVQGRVETALSADAAWVLWLREDSNGQSLQLARLAPDLSRERQRIEVARLQGRGRGTGFAQMAVTDEAVHVVWTDYIGRGAVLRGARIQPEATLVSKGESNIAAGEITGSASGTRSP</sequence>
<dbReference type="eggNOG" id="COG4409">
    <property type="taxonomic scope" value="Bacteria"/>
</dbReference>
<dbReference type="STRING" id="84531.LA76x_0109"/>
<dbReference type="Proteomes" id="UP000060787">
    <property type="component" value="Chromosome"/>
</dbReference>
<dbReference type="PATRIC" id="fig|84531.8.peg.111"/>
<reference evidence="1 2" key="1">
    <citation type="journal article" date="2015" name="BMC Genomics">
        <title>Comparative genomics and metabolic profiling of the genus Lysobacter.</title>
        <authorList>
            <person name="de Bruijn I."/>
            <person name="Cheng X."/>
            <person name="de Jager V."/>
            <person name="Exposito R.G."/>
            <person name="Watrous J."/>
            <person name="Patel N."/>
            <person name="Postma J."/>
            <person name="Dorrestein P.C."/>
            <person name="Kobayashi D."/>
            <person name="Raaijmakers J.M."/>
        </authorList>
    </citation>
    <scope>NUCLEOTIDE SEQUENCE [LARGE SCALE GENOMIC DNA]</scope>
    <source>
        <strain evidence="1 2">76</strain>
    </source>
</reference>
<evidence type="ECO:0008006" key="3">
    <source>
        <dbReference type="Google" id="ProtNLM"/>
    </source>
</evidence>
<gene>
    <name evidence="1" type="ORF">LA76x_0109</name>
</gene>